<evidence type="ECO:0000313" key="2">
    <source>
        <dbReference type="EMBL" id="MET3601792.1"/>
    </source>
</evidence>
<comment type="caution">
    <text evidence="2">The sequence shown here is derived from an EMBL/GenBank/DDBJ whole genome shotgun (WGS) entry which is preliminary data.</text>
</comment>
<feature type="signal peptide" evidence="1">
    <location>
        <begin position="1"/>
        <end position="21"/>
    </location>
</feature>
<feature type="chain" id="PRO_5046828977" evidence="1">
    <location>
        <begin position="22"/>
        <end position="729"/>
    </location>
</feature>
<proteinExistence type="predicted"/>
<keyword evidence="3" id="KW-1185">Reference proteome</keyword>
<gene>
    <name evidence="2" type="ORF">ABID12_003754</name>
</gene>
<dbReference type="EMBL" id="JBEPLY010000016">
    <property type="protein sequence ID" value="MET3601792.1"/>
    <property type="molecule type" value="Genomic_DNA"/>
</dbReference>
<protein>
    <submittedName>
        <fullName evidence="2">Uncharacterized protein</fullName>
    </submittedName>
</protein>
<keyword evidence="1" id="KW-0732">Signal</keyword>
<evidence type="ECO:0000313" key="3">
    <source>
        <dbReference type="Proteomes" id="UP001549164"/>
    </source>
</evidence>
<dbReference type="RefSeq" id="WP_354435599.1">
    <property type="nucleotide sequence ID" value="NZ_JBEPLY010000016.1"/>
</dbReference>
<sequence>MTYRRLWLALAVAGMPGMALAETITFNPPDGSERTYHLEMSVRFGNPDDPGYFDDTNHISALTRFVANGRNADDQFMIDIYPLWTVFDSGMSTFSTALGDIPDDATDLLREGFTALVDLDEGRLVDFSARGGGEMPDQMVGQITEQFEQPVPPVAIEAEEGWSTTADLELVRDVDVTVTKVTPDQVFVRYNGAGPFRKLSGVSVLDRETGWVERSVMTYETLLDIEDKDGDHIRQTLAMAPADYPKGVYADFARDEPEWYPMPEGPLPPPEPVPDATQIFAHPFGTADKADDDALSLTLGHTAAIGDNIGRFEIHDVRLFEGERPLETRVITSEPITFPGYGDDPFQTYIRARPTGIGDAREDLARATEVRADIDWYPPESFVLTLQPEEDGNARVSRDGVTATLSPADEGYELLLSGGPSDYFNWSFPEGSDVQGMIYAGDRGADWLTPTESQVRLLATPDQNALLIALKADEMPDEIRVRVNRFADEPAMTRQVGFLTERGERLNPDSEPKKQLLFRDGEPVALEDIAPEGLESAALRFRLPMLQAEHCDAQLAEPAPLAGHALTFVQKAPDGSGYQGTRLLELQTEDGIRTHFYDHGTVEAVLECDSTLVWKDAGITPDSERPWQIEPEMLGVDPSMTIAEFNDHFRLVDKNDAALALVSPDSGRLWMDDTIADALFEGGYFRAAGKPARILEAVVEPEPVTRRFTVTFPELPAPIPAPEEQEDAQ</sequence>
<evidence type="ECO:0000256" key="1">
    <source>
        <dbReference type="SAM" id="SignalP"/>
    </source>
</evidence>
<accession>A0ABV2IHT8</accession>
<dbReference type="Proteomes" id="UP001549164">
    <property type="component" value="Unassembled WGS sequence"/>
</dbReference>
<organism evidence="2 3">
    <name type="scientific">Martelella mangrovi</name>
    <dbReference type="NCBI Taxonomy" id="1397477"/>
    <lineage>
        <taxon>Bacteria</taxon>
        <taxon>Pseudomonadati</taxon>
        <taxon>Pseudomonadota</taxon>
        <taxon>Alphaproteobacteria</taxon>
        <taxon>Hyphomicrobiales</taxon>
        <taxon>Aurantimonadaceae</taxon>
        <taxon>Martelella</taxon>
    </lineage>
</organism>
<name>A0ABV2IHT8_9HYPH</name>
<reference evidence="2 3" key="1">
    <citation type="submission" date="2024-06" db="EMBL/GenBank/DDBJ databases">
        <title>Genomic Encyclopedia of Type Strains, Phase IV (KMG-IV): sequencing the most valuable type-strain genomes for metagenomic binning, comparative biology and taxonomic classification.</title>
        <authorList>
            <person name="Goeker M."/>
        </authorList>
    </citation>
    <scope>NUCLEOTIDE SEQUENCE [LARGE SCALE GENOMIC DNA]</scope>
    <source>
        <strain evidence="2 3">DSM 28102</strain>
    </source>
</reference>